<dbReference type="InterPro" id="IPR037069">
    <property type="entry name" value="AcylCoA_DH/ox_N_sf"/>
</dbReference>
<evidence type="ECO:0000256" key="1">
    <source>
        <dbReference type="ARBA" id="ARBA00001974"/>
    </source>
</evidence>
<dbReference type="InterPro" id="IPR006089">
    <property type="entry name" value="Acyl-CoA_DH_CS"/>
</dbReference>
<dbReference type="CDD" id="cd01158">
    <property type="entry name" value="SCAD_SBCAD"/>
    <property type="match status" value="1"/>
</dbReference>
<evidence type="ECO:0000256" key="4">
    <source>
        <dbReference type="ARBA" id="ARBA00022827"/>
    </source>
</evidence>
<dbReference type="AlphaFoldDB" id="A0A4Q5N148"/>
<dbReference type="Proteomes" id="UP000293764">
    <property type="component" value="Unassembled WGS sequence"/>
</dbReference>
<comment type="caution">
    <text evidence="10">The sequence shown here is derived from an EMBL/GenBank/DDBJ whole genome shotgun (WGS) entry which is preliminary data.</text>
</comment>
<accession>A0A4Q5N148</accession>
<sequence>MNFELSEEQLLIQGMVKEFVAAEVAPIAAEIDRNHRFPAELIPKLAELNLLGVPFPEELGGAGADNVSYIIVLEELARACASTSVIVSAHSSLCTWPIFAFGSDLQKKKYVTDLASGASLGAFALTEPGAGTDAAAGTTTAVLDGDSYVLNGTKTFITNGGFADVYIVTAMTDQAAGTKGISAFIIDKDLPGFTVGEREHKMGIRASSTTPLYFSNCRVPKDALLGQEGKGFKIAMMTLDGGRIGIAAQALGIAQGAIDASVAYAKERVQFGKPIARLQAIQWMIADMVTEVEAARLLVYQAAWRKDAGLSYTREAAIAKLFASEVATRVAGKAIQIHGGVGYTESYPVERAYRDAKICEIYEGTSEVQRMVIAGGALR</sequence>
<dbReference type="InterPro" id="IPR046373">
    <property type="entry name" value="Acyl-CoA_Oxase/DH_mid-dom_sf"/>
</dbReference>
<evidence type="ECO:0000256" key="6">
    <source>
        <dbReference type="RuleBase" id="RU362125"/>
    </source>
</evidence>
<dbReference type="InterPro" id="IPR009075">
    <property type="entry name" value="AcylCo_DH/oxidase_C"/>
</dbReference>
<feature type="domain" description="Acyl-CoA dehydrogenase/oxidase C-terminal" evidence="7">
    <location>
        <begin position="229"/>
        <end position="376"/>
    </location>
</feature>
<dbReference type="Pfam" id="PF02771">
    <property type="entry name" value="Acyl-CoA_dh_N"/>
    <property type="match status" value="1"/>
</dbReference>
<dbReference type="PANTHER" id="PTHR43884">
    <property type="entry name" value="ACYL-COA DEHYDROGENASE"/>
    <property type="match status" value="1"/>
</dbReference>
<dbReference type="PIRSF" id="PIRSF016578">
    <property type="entry name" value="HsaA"/>
    <property type="match status" value="1"/>
</dbReference>
<dbReference type="InterPro" id="IPR013786">
    <property type="entry name" value="AcylCoA_DH/ox_N"/>
</dbReference>
<reference evidence="10 11" key="1">
    <citation type="submission" date="2019-01" db="EMBL/GenBank/DDBJ databases">
        <title>Novel species of Cellulomonas.</title>
        <authorList>
            <person name="Liu Q."/>
            <person name="Xin Y.-H."/>
        </authorList>
    </citation>
    <scope>NUCLEOTIDE SEQUENCE [LARGE SCALE GENOMIC DNA]</scope>
    <source>
        <strain evidence="10 11">HLT2-17</strain>
    </source>
</reference>
<dbReference type="FunFam" id="1.20.140.10:FF:000004">
    <property type="entry name" value="Acyl-CoA dehydrogenase FadE25"/>
    <property type="match status" value="1"/>
</dbReference>
<evidence type="ECO:0000259" key="8">
    <source>
        <dbReference type="Pfam" id="PF02770"/>
    </source>
</evidence>
<keyword evidence="3 6" id="KW-0285">Flavoprotein</keyword>
<organism evidence="10 11">
    <name type="scientific">Pengzhenrongella frigida</name>
    <dbReference type="NCBI Taxonomy" id="1259133"/>
    <lineage>
        <taxon>Bacteria</taxon>
        <taxon>Bacillati</taxon>
        <taxon>Actinomycetota</taxon>
        <taxon>Actinomycetes</taxon>
        <taxon>Micrococcales</taxon>
        <taxon>Pengzhenrongella</taxon>
    </lineage>
</organism>
<proteinExistence type="inferred from homology"/>
<evidence type="ECO:0000256" key="2">
    <source>
        <dbReference type="ARBA" id="ARBA00009347"/>
    </source>
</evidence>
<dbReference type="RefSeq" id="WP_130103930.1">
    <property type="nucleotide sequence ID" value="NZ_SDWW01000055.1"/>
</dbReference>
<feature type="domain" description="Acyl-CoA oxidase/dehydrogenase middle" evidence="8">
    <location>
        <begin position="122"/>
        <end position="217"/>
    </location>
</feature>
<dbReference type="InterPro" id="IPR009100">
    <property type="entry name" value="AcylCoA_DH/oxidase_NM_dom_sf"/>
</dbReference>
<keyword evidence="4 6" id="KW-0274">FAD</keyword>
<dbReference type="InterPro" id="IPR036250">
    <property type="entry name" value="AcylCo_DH-like_C"/>
</dbReference>
<dbReference type="SUPFAM" id="SSF56645">
    <property type="entry name" value="Acyl-CoA dehydrogenase NM domain-like"/>
    <property type="match status" value="1"/>
</dbReference>
<evidence type="ECO:0000259" key="9">
    <source>
        <dbReference type="Pfam" id="PF02771"/>
    </source>
</evidence>
<dbReference type="PROSITE" id="PS00072">
    <property type="entry name" value="ACYL_COA_DH_1"/>
    <property type="match status" value="1"/>
</dbReference>
<dbReference type="Pfam" id="PF02770">
    <property type="entry name" value="Acyl-CoA_dh_M"/>
    <property type="match status" value="1"/>
</dbReference>
<dbReference type="EMBL" id="SDWW01000055">
    <property type="protein sequence ID" value="RYV49741.1"/>
    <property type="molecule type" value="Genomic_DNA"/>
</dbReference>
<feature type="domain" description="Acyl-CoA dehydrogenase/oxidase N-terminal" evidence="9">
    <location>
        <begin position="6"/>
        <end position="117"/>
    </location>
</feature>
<evidence type="ECO:0000313" key="10">
    <source>
        <dbReference type="EMBL" id="RYV49741.1"/>
    </source>
</evidence>
<dbReference type="FunFam" id="2.40.110.10:FF:000001">
    <property type="entry name" value="Acyl-CoA dehydrogenase, mitochondrial"/>
    <property type="match status" value="1"/>
</dbReference>
<evidence type="ECO:0000313" key="11">
    <source>
        <dbReference type="Proteomes" id="UP000293764"/>
    </source>
</evidence>
<dbReference type="Gene3D" id="1.10.540.10">
    <property type="entry name" value="Acyl-CoA dehydrogenase/oxidase, N-terminal domain"/>
    <property type="match status" value="1"/>
</dbReference>
<dbReference type="OrthoDB" id="8876745at2"/>
<dbReference type="SUPFAM" id="SSF47203">
    <property type="entry name" value="Acyl-CoA dehydrogenase C-terminal domain-like"/>
    <property type="match status" value="1"/>
</dbReference>
<dbReference type="Gene3D" id="1.20.140.10">
    <property type="entry name" value="Butyryl-CoA Dehydrogenase, subunit A, domain 3"/>
    <property type="match status" value="1"/>
</dbReference>
<dbReference type="PANTHER" id="PTHR43884:SF12">
    <property type="entry name" value="ISOVALERYL-COA DEHYDROGENASE, MITOCHONDRIAL-RELATED"/>
    <property type="match status" value="1"/>
</dbReference>
<evidence type="ECO:0000259" key="7">
    <source>
        <dbReference type="Pfam" id="PF00441"/>
    </source>
</evidence>
<comment type="cofactor">
    <cofactor evidence="1 6">
        <name>FAD</name>
        <dbReference type="ChEBI" id="CHEBI:57692"/>
    </cofactor>
</comment>
<gene>
    <name evidence="10" type="ORF">EUA98_17205</name>
</gene>
<dbReference type="GO" id="GO:0003995">
    <property type="term" value="F:acyl-CoA dehydrogenase activity"/>
    <property type="evidence" value="ECO:0007669"/>
    <property type="project" value="InterPro"/>
</dbReference>
<comment type="similarity">
    <text evidence="2 6">Belongs to the acyl-CoA dehydrogenase family.</text>
</comment>
<keyword evidence="5 6" id="KW-0560">Oxidoreductase</keyword>
<dbReference type="Gene3D" id="2.40.110.10">
    <property type="entry name" value="Butyryl-CoA Dehydrogenase, subunit A, domain 2"/>
    <property type="match status" value="1"/>
</dbReference>
<protein>
    <submittedName>
        <fullName evidence="10">Acyl-CoA dehydrogenase</fullName>
    </submittedName>
</protein>
<evidence type="ECO:0000256" key="5">
    <source>
        <dbReference type="ARBA" id="ARBA00023002"/>
    </source>
</evidence>
<dbReference type="Pfam" id="PF00441">
    <property type="entry name" value="Acyl-CoA_dh_1"/>
    <property type="match status" value="1"/>
</dbReference>
<dbReference type="InterPro" id="IPR006091">
    <property type="entry name" value="Acyl-CoA_Oxase/DH_mid-dom"/>
</dbReference>
<evidence type="ECO:0000256" key="3">
    <source>
        <dbReference type="ARBA" id="ARBA00022630"/>
    </source>
</evidence>
<dbReference type="FunFam" id="1.10.540.10:FF:000002">
    <property type="entry name" value="Acyl-CoA dehydrogenase FadE19"/>
    <property type="match status" value="1"/>
</dbReference>
<name>A0A4Q5N148_9MICO</name>
<keyword evidence="11" id="KW-1185">Reference proteome</keyword>
<dbReference type="GO" id="GO:0050660">
    <property type="term" value="F:flavin adenine dinucleotide binding"/>
    <property type="evidence" value="ECO:0007669"/>
    <property type="project" value="InterPro"/>
</dbReference>